<evidence type="ECO:0000313" key="2">
    <source>
        <dbReference type="Proteomes" id="UP000479531"/>
    </source>
</evidence>
<dbReference type="RefSeq" id="WP_157351090.1">
    <property type="nucleotide sequence ID" value="NZ_WGGT01000032.1"/>
</dbReference>
<gene>
    <name evidence="1" type="ORF">GCK47_17190</name>
</gene>
<proteinExistence type="predicted"/>
<dbReference type="Proteomes" id="UP000479531">
    <property type="component" value="Unassembled WGS sequence"/>
</dbReference>
<evidence type="ECO:0000313" key="1">
    <source>
        <dbReference type="EMBL" id="MVQ47368.1"/>
    </source>
</evidence>
<accession>A0A6L6XKF7</accession>
<comment type="caution">
    <text evidence="1">The sequence shown here is derived from an EMBL/GenBank/DDBJ whole genome shotgun (WGS) entry which is preliminary data.</text>
</comment>
<dbReference type="AlphaFoldDB" id="A0A6L6XKF7"/>
<protein>
    <submittedName>
        <fullName evidence="1">Uncharacterized protein</fullName>
    </submittedName>
</protein>
<organism evidence="1 2">
    <name type="scientific">Roseburia intestinalis</name>
    <dbReference type="NCBI Taxonomy" id="166486"/>
    <lineage>
        <taxon>Bacteria</taxon>
        <taxon>Bacillati</taxon>
        <taxon>Bacillota</taxon>
        <taxon>Clostridia</taxon>
        <taxon>Lachnospirales</taxon>
        <taxon>Lachnospiraceae</taxon>
        <taxon>Roseburia</taxon>
    </lineage>
</organism>
<name>A0A6L6XKF7_9FIRM</name>
<dbReference type="EMBL" id="WGGT01000032">
    <property type="protein sequence ID" value="MVQ47368.1"/>
    <property type="molecule type" value="Genomic_DNA"/>
</dbReference>
<reference evidence="1 2" key="1">
    <citation type="submission" date="2019-10" db="EMBL/GenBank/DDBJ databases">
        <title>Roseburia spp. ameliorate alcoholic fatty liver via restoration of gut barrier function.</title>
        <authorList>
            <person name="Seo B."/>
            <person name="Ko G."/>
        </authorList>
    </citation>
    <scope>NUCLEOTIDE SEQUENCE [LARGE SCALE GENOMIC DNA]</scope>
    <source>
        <strain evidence="1 2">SNUG30017</strain>
    </source>
</reference>
<sequence length="155" mass="18298">MTFKEMIFKGLCDGTVKIISNPNDDCIACQIGEFWFYFIGSEDENLTPDEVYESYIKEQLTEMIYSTLQDMEKNEFDEVEYYKAFLEEKYACNKEKSDDMNMILWNELKKHRGHKVSIVSYGDWDNPEDVCLECEDCGEVVRDAEIYTLCAREDF</sequence>